<dbReference type="Gene3D" id="2.40.70.10">
    <property type="entry name" value="Acid Proteases"/>
    <property type="match status" value="1"/>
</dbReference>
<keyword evidence="4" id="KW-1185">Reference proteome</keyword>
<evidence type="ECO:0000313" key="3">
    <source>
        <dbReference type="EMBL" id="KAK4227823.1"/>
    </source>
</evidence>
<keyword evidence="2" id="KW-0472">Membrane</keyword>
<keyword evidence="2" id="KW-1133">Transmembrane helix</keyword>
<proteinExistence type="predicted"/>
<dbReference type="Proteomes" id="UP001301958">
    <property type="component" value="Unassembled WGS sequence"/>
</dbReference>
<evidence type="ECO:0000256" key="2">
    <source>
        <dbReference type="SAM" id="Phobius"/>
    </source>
</evidence>
<organism evidence="3 4">
    <name type="scientific">Podospora fimiseda</name>
    <dbReference type="NCBI Taxonomy" id="252190"/>
    <lineage>
        <taxon>Eukaryota</taxon>
        <taxon>Fungi</taxon>
        <taxon>Dikarya</taxon>
        <taxon>Ascomycota</taxon>
        <taxon>Pezizomycotina</taxon>
        <taxon>Sordariomycetes</taxon>
        <taxon>Sordariomycetidae</taxon>
        <taxon>Sordariales</taxon>
        <taxon>Podosporaceae</taxon>
        <taxon>Podospora</taxon>
    </lineage>
</organism>
<keyword evidence="2" id="KW-0812">Transmembrane</keyword>
<feature type="region of interest" description="Disordered" evidence="1">
    <location>
        <begin position="267"/>
        <end position="287"/>
    </location>
</feature>
<dbReference type="AlphaFoldDB" id="A0AAN7GZN3"/>
<evidence type="ECO:0008006" key="5">
    <source>
        <dbReference type="Google" id="ProtNLM"/>
    </source>
</evidence>
<comment type="caution">
    <text evidence="3">The sequence shown here is derived from an EMBL/GenBank/DDBJ whole genome shotgun (WGS) entry which is preliminary data.</text>
</comment>
<evidence type="ECO:0000256" key="1">
    <source>
        <dbReference type="SAM" id="MobiDB-lite"/>
    </source>
</evidence>
<feature type="compositionally biased region" description="Basic and acidic residues" evidence="1">
    <location>
        <begin position="267"/>
        <end position="277"/>
    </location>
</feature>
<sequence length="396" mass="43817">MNMTAIESLEHTLPGGLNYSTQVGTMGIGTGSKVMEELFSRGKIGSLSSGLHIGSVQFQQPGSLILGGYDQSRVIGPIGVFDTKQELTGWLTDVVLGTQVGPSAFQKREYEGSVWLGPGQDRYAELHGRKNGTTLISFNPAAPYISLPEKNCEIIASRLPVIWNSTLENFLWNTSDPAYTRIVRSSAYLGFVFSDRALTKITIKVPFPFLRHNQARNLAFLAQAPGPGNNPTRIQELKESDTTLESNPTEEFERSWQSSWEVLQDKVEDDKPDREQYPDQPKNTGTKTKLTIGTIAEIAAGSVAMVLIVLGGIWFWRRQQMIAPSPKEPDGQVSLEEPAIGSVTRSVEQDVIVAEVENTVPGSRDIEIPRLIHEAPPQIFYYEMSTENLHHEMDGK</sequence>
<evidence type="ECO:0000313" key="4">
    <source>
        <dbReference type="Proteomes" id="UP001301958"/>
    </source>
</evidence>
<dbReference type="InterPro" id="IPR021109">
    <property type="entry name" value="Peptidase_aspartic_dom_sf"/>
</dbReference>
<dbReference type="SUPFAM" id="SSF50630">
    <property type="entry name" value="Acid proteases"/>
    <property type="match status" value="1"/>
</dbReference>
<gene>
    <name evidence="3" type="ORF">QBC38DRAFT_526179</name>
</gene>
<name>A0AAN7GZN3_9PEZI</name>
<reference evidence="3" key="2">
    <citation type="submission" date="2023-05" db="EMBL/GenBank/DDBJ databases">
        <authorList>
            <consortium name="Lawrence Berkeley National Laboratory"/>
            <person name="Steindorff A."/>
            <person name="Hensen N."/>
            <person name="Bonometti L."/>
            <person name="Westerberg I."/>
            <person name="Brannstrom I.O."/>
            <person name="Guillou S."/>
            <person name="Cros-Aarteil S."/>
            <person name="Calhoun S."/>
            <person name="Haridas S."/>
            <person name="Kuo A."/>
            <person name="Mondo S."/>
            <person name="Pangilinan J."/>
            <person name="Riley R."/>
            <person name="Labutti K."/>
            <person name="Andreopoulos B."/>
            <person name="Lipzen A."/>
            <person name="Chen C."/>
            <person name="Yanf M."/>
            <person name="Daum C."/>
            <person name="Ng V."/>
            <person name="Clum A."/>
            <person name="Ohm R."/>
            <person name="Martin F."/>
            <person name="Silar P."/>
            <person name="Natvig D."/>
            <person name="Lalanne C."/>
            <person name="Gautier V."/>
            <person name="Ament-Velasquez S.L."/>
            <person name="Kruys A."/>
            <person name="Hutchinson M.I."/>
            <person name="Powell A.J."/>
            <person name="Barry K."/>
            <person name="Miller A.N."/>
            <person name="Grigoriev I.V."/>
            <person name="Debuchy R."/>
            <person name="Gladieux P."/>
            <person name="Thoren M.H."/>
            <person name="Johannesson H."/>
        </authorList>
    </citation>
    <scope>NUCLEOTIDE SEQUENCE</scope>
    <source>
        <strain evidence="3">CBS 990.96</strain>
    </source>
</reference>
<protein>
    <recommendedName>
        <fullName evidence="5">Peptidase A1 domain-containing protein</fullName>
    </recommendedName>
</protein>
<dbReference type="EMBL" id="MU865327">
    <property type="protein sequence ID" value="KAK4227823.1"/>
    <property type="molecule type" value="Genomic_DNA"/>
</dbReference>
<accession>A0AAN7GZN3</accession>
<reference evidence="3" key="1">
    <citation type="journal article" date="2023" name="Mol. Phylogenet. Evol.">
        <title>Genome-scale phylogeny and comparative genomics of the fungal order Sordariales.</title>
        <authorList>
            <person name="Hensen N."/>
            <person name="Bonometti L."/>
            <person name="Westerberg I."/>
            <person name="Brannstrom I.O."/>
            <person name="Guillou S."/>
            <person name="Cros-Aarteil S."/>
            <person name="Calhoun S."/>
            <person name="Haridas S."/>
            <person name="Kuo A."/>
            <person name="Mondo S."/>
            <person name="Pangilinan J."/>
            <person name="Riley R."/>
            <person name="LaButti K."/>
            <person name="Andreopoulos B."/>
            <person name="Lipzen A."/>
            <person name="Chen C."/>
            <person name="Yan M."/>
            <person name="Daum C."/>
            <person name="Ng V."/>
            <person name="Clum A."/>
            <person name="Steindorff A."/>
            <person name="Ohm R.A."/>
            <person name="Martin F."/>
            <person name="Silar P."/>
            <person name="Natvig D.O."/>
            <person name="Lalanne C."/>
            <person name="Gautier V."/>
            <person name="Ament-Velasquez S.L."/>
            <person name="Kruys A."/>
            <person name="Hutchinson M.I."/>
            <person name="Powell A.J."/>
            <person name="Barry K."/>
            <person name="Miller A.N."/>
            <person name="Grigoriev I.V."/>
            <person name="Debuchy R."/>
            <person name="Gladieux P."/>
            <person name="Hiltunen Thoren M."/>
            <person name="Johannesson H."/>
        </authorList>
    </citation>
    <scope>NUCLEOTIDE SEQUENCE</scope>
    <source>
        <strain evidence="3">CBS 990.96</strain>
    </source>
</reference>
<feature type="transmembrane region" description="Helical" evidence="2">
    <location>
        <begin position="298"/>
        <end position="316"/>
    </location>
</feature>